<accession>A0ACD3QHF8</accession>
<dbReference type="EMBL" id="CM011692">
    <property type="protein sequence ID" value="TMS06641.1"/>
    <property type="molecule type" value="Genomic_DNA"/>
</dbReference>
<evidence type="ECO:0000313" key="1">
    <source>
        <dbReference type="EMBL" id="TMS06641.1"/>
    </source>
</evidence>
<keyword evidence="2" id="KW-1185">Reference proteome</keyword>
<name>A0ACD3QHF8_LARCR</name>
<organism evidence="1 2">
    <name type="scientific">Larimichthys crocea</name>
    <name type="common">Large yellow croaker</name>
    <name type="synonym">Pseudosciaena crocea</name>
    <dbReference type="NCBI Taxonomy" id="215358"/>
    <lineage>
        <taxon>Eukaryota</taxon>
        <taxon>Metazoa</taxon>
        <taxon>Chordata</taxon>
        <taxon>Craniata</taxon>
        <taxon>Vertebrata</taxon>
        <taxon>Euteleostomi</taxon>
        <taxon>Actinopterygii</taxon>
        <taxon>Neopterygii</taxon>
        <taxon>Teleostei</taxon>
        <taxon>Neoteleostei</taxon>
        <taxon>Acanthomorphata</taxon>
        <taxon>Eupercaria</taxon>
        <taxon>Sciaenidae</taxon>
        <taxon>Larimichthys</taxon>
    </lineage>
</organism>
<protein>
    <submittedName>
        <fullName evidence="1">Uncharacterized protein</fullName>
    </submittedName>
</protein>
<comment type="caution">
    <text evidence="1">The sequence shown here is derived from an EMBL/GenBank/DDBJ whole genome shotgun (WGS) entry which is preliminary data.</text>
</comment>
<proteinExistence type="predicted"/>
<sequence>MPLHMGTVIGSHTRSLEAPDVRSGHRRNRSSSSMRGRGLHSAWLTGEAIKENIKFRVIQIIKIRIVVVGAETWMKTFRFCWTDQDQFWFKRNLMTKTPDPVCP</sequence>
<dbReference type="Proteomes" id="UP000793456">
    <property type="component" value="Chromosome XIX"/>
</dbReference>
<reference evidence="1" key="1">
    <citation type="submission" date="2018-11" db="EMBL/GenBank/DDBJ databases">
        <title>The sequence and de novo assembly of Larimichthys crocea genome using PacBio and Hi-C technologies.</title>
        <authorList>
            <person name="Xu P."/>
            <person name="Chen B."/>
            <person name="Zhou Z."/>
            <person name="Ke Q."/>
            <person name="Wu Y."/>
            <person name="Bai H."/>
            <person name="Pu F."/>
        </authorList>
    </citation>
    <scope>NUCLEOTIDE SEQUENCE</scope>
    <source>
        <tissue evidence="1">Muscle</tissue>
    </source>
</reference>
<gene>
    <name evidence="1" type="ORF">E3U43_016400</name>
</gene>
<evidence type="ECO:0000313" key="2">
    <source>
        <dbReference type="Proteomes" id="UP000793456"/>
    </source>
</evidence>